<dbReference type="RefSeq" id="WP_186852879.1">
    <property type="nucleotide sequence ID" value="NZ_JACOPO010000005.1"/>
</dbReference>
<keyword evidence="1" id="KW-0812">Transmembrane</keyword>
<keyword evidence="3" id="KW-1185">Reference proteome</keyword>
<dbReference type="Proteomes" id="UP000628736">
    <property type="component" value="Unassembled WGS sequence"/>
</dbReference>
<keyword evidence="1" id="KW-0472">Membrane</keyword>
<accession>A0A8J6M8L5</accession>
<gene>
    <name evidence="2" type="ORF">H8S11_08845</name>
</gene>
<comment type="caution">
    <text evidence="2">The sequence shown here is derived from an EMBL/GenBank/DDBJ whole genome shotgun (WGS) entry which is preliminary data.</text>
</comment>
<dbReference type="EMBL" id="JACOPO010000005">
    <property type="protein sequence ID" value="MBC5722917.1"/>
    <property type="molecule type" value="Genomic_DNA"/>
</dbReference>
<feature type="transmembrane region" description="Helical" evidence="1">
    <location>
        <begin position="45"/>
        <end position="64"/>
    </location>
</feature>
<evidence type="ECO:0000256" key="1">
    <source>
        <dbReference type="SAM" id="Phobius"/>
    </source>
</evidence>
<dbReference type="AlphaFoldDB" id="A0A8J6M8L5"/>
<reference evidence="2" key="1">
    <citation type="submission" date="2020-08" db="EMBL/GenBank/DDBJ databases">
        <title>Genome public.</title>
        <authorList>
            <person name="Liu C."/>
            <person name="Sun Q."/>
        </authorList>
    </citation>
    <scope>NUCLEOTIDE SEQUENCE</scope>
    <source>
        <strain evidence="2">NSJ-23</strain>
    </source>
</reference>
<name>A0A8J6M8L5_9FIRM</name>
<evidence type="ECO:0000313" key="2">
    <source>
        <dbReference type="EMBL" id="MBC5722917.1"/>
    </source>
</evidence>
<evidence type="ECO:0000313" key="3">
    <source>
        <dbReference type="Proteomes" id="UP000628736"/>
    </source>
</evidence>
<protein>
    <submittedName>
        <fullName evidence="2">Uncharacterized protein</fullName>
    </submittedName>
</protein>
<proteinExistence type="predicted"/>
<organism evidence="2 3">
    <name type="scientific">Flintibacter hominis</name>
    <dbReference type="NCBI Taxonomy" id="2763048"/>
    <lineage>
        <taxon>Bacteria</taxon>
        <taxon>Bacillati</taxon>
        <taxon>Bacillota</taxon>
        <taxon>Clostridia</taxon>
        <taxon>Eubacteriales</taxon>
        <taxon>Flintibacter</taxon>
    </lineage>
</organism>
<sequence length="488" mass="54199">MKYYKSYLERQEISQETHKRLLALGENSLSTGRAAPSRTRWGHRWGALAACCALALGLGVWHLAQPAPPGGQTAADAIYPGIKDTYGPGEEPPSGFTVAEGPDGEKMMLPCIPYVDYQRVDGELAADAAPARYLIEGSFSQELTKEQIQRTFWGPEGKPEVENPKNDSGNLPWMLFWQGYTLTGSALYDRSGSLLWLNIWGENEEADSSFTLTLRPGELPLQCGLYSDVESTDVMGTPVTGWSREEGGLYTCCSEFMAGEVGVRFENSGGIFGSEYGESASLVQGGAQMFNALLVRQALSQDGGLYLDHLLKAEEVPEWRAAEFSSLEDARQEVDFVSYLPAEDLSGYDEFYSRMTYQEGSEHTLYLRWSWGYDDVTIRVELPEGDAEWGNLVDTARPETYDVRLYSIPWADSVPEEYYDTFHSPVFRAVDMSREIVEARAYTLADQGDSDGPRVSFSVLHDDGALVTYSCKGLSIEQVWALVEETLV</sequence>
<keyword evidence="1" id="KW-1133">Transmembrane helix</keyword>